<keyword evidence="2" id="KW-0472">Membrane</keyword>
<gene>
    <name evidence="3" type="ordered locus">Mzhil_0846</name>
</gene>
<dbReference type="HOGENOM" id="CLU_2730493_0_0_2"/>
<accession>F7XL06</accession>
<keyword evidence="2" id="KW-0812">Transmembrane</keyword>
<evidence type="ECO:0000256" key="1">
    <source>
        <dbReference type="SAM" id="MobiDB-lite"/>
    </source>
</evidence>
<reference evidence="3 4" key="1">
    <citation type="submission" date="2010-07" db="EMBL/GenBank/DDBJ databases">
        <title>The complete genome of Methanosalsum zhilinae DSM 4017.</title>
        <authorList>
            <consortium name="US DOE Joint Genome Institute (JGI-PGF)"/>
            <person name="Lucas S."/>
            <person name="Copeland A."/>
            <person name="Lapidus A."/>
            <person name="Glavina del Rio T."/>
            <person name="Dalin E."/>
            <person name="Tice H."/>
            <person name="Bruce D."/>
            <person name="Goodwin L."/>
            <person name="Pitluck S."/>
            <person name="Kyrpides N."/>
            <person name="Mavromatis K."/>
            <person name="Ovchinnikova G."/>
            <person name="Daligault H."/>
            <person name="Detter J.C."/>
            <person name="Han C."/>
            <person name="Tapia R."/>
            <person name="Larimer F."/>
            <person name="Land M."/>
            <person name="Hauser L."/>
            <person name="Markowitz V."/>
            <person name="Cheng J.-F."/>
            <person name="Hugenholtz P."/>
            <person name="Woyke T."/>
            <person name="Wu D."/>
            <person name="Spring S."/>
            <person name="Schueler E."/>
            <person name="Brambilla E."/>
            <person name="Klenk H.-P."/>
            <person name="Eisen J.A."/>
        </authorList>
    </citation>
    <scope>NUCLEOTIDE SEQUENCE [LARGE SCALE GENOMIC DNA]</scope>
    <source>
        <strain evidence="4">DSM 4017 / NBRC 107636 / OCM 62 / WeN5</strain>
    </source>
</reference>
<feature type="transmembrane region" description="Helical" evidence="2">
    <location>
        <begin position="6"/>
        <end position="32"/>
    </location>
</feature>
<dbReference type="RefSeq" id="WP_013898147.1">
    <property type="nucleotide sequence ID" value="NC_015676.1"/>
</dbReference>
<evidence type="ECO:0000256" key="2">
    <source>
        <dbReference type="SAM" id="Phobius"/>
    </source>
</evidence>
<protein>
    <submittedName>
        <fullName evidence="3">Uncharacterized protein</fullName>
    </submittedName>
</protein>
<evidence type="ECO:0000313" key="3">
    <source>
        <dbReference type="EMBL" id="AEH60708.1"/>
    </source>
</evidence>
<dbReference type="EMBL" id="CP002101">
    <property type="protein sequence ID" value="AEH60708.1"/>
    <property type="molecule type" value="Genomic_DNA"/>
</dbReference>
<feature type="region of interest" description="Disordered" evidence="1">
    <location>
        <begin position="40"/>
        <end position="71"/>
    </location>
</feature>
<keyword evidence="2" id="KW-1133">Transmembrane helix</keyword>
<dbReference type="Proteomes" id="UP000006622">
    <property type="component" value="Chromosome"/>
</dbReference>
<evidence type="ECO:0000313" key="4">
    <source>
        <dbReference type="Proteomes" id="UP000006622"/>
    </source>
</evidence>
<sequence length="71" mass="8126">MSDQISLEIIIFFGVMIIFLLAISAVFVYWILLARRALESGRQKQKTAGQKDPKDNSSRKNGSLKYSYLKK</sequence>
<proteinExistence type="predicted"/>
<dbReference type="GeneID" id="10822467"/>
<organism evidence="3 4">
    <name type="scientific">Methanosalsum zhilinae (strain DSM 4017 / NBRC 107636 / OCM 62 / WeN5)</name>
    <name type="common">Methanohalophilus zhilinae</name>
    <dbReference type="NCBI Taxonomy" id="679901"/>
    <lineage>
        <taxon>Archaea</taxon>
        <taxon>Methanobacteriati</taxon>
        <taxon>Methanobacteriota</taxon>
        <taxon>Stenosarchaea group</taxon>
        <taxon>Methanomicrobia</taxon>
        <taxon>Methanosarcinales</taxon>
        <taxon>Methanosarcinaceae</taxon>
        <taxon>Methanosalsum</taxon>
    </lineage>
</organism>
<dbReference type="STRING" id="679901.Mzhil_0846"/>
<dbReference type="KEGG" id="mzh:Mzhil_0846"/>
<feature type="compositionally biased region" description="Basic and acidic residues" evidence="1">
    <location>
        <begin position="49"/>
        <end position="58"/>
    </location>
</feature>
<dbReference type="AlphaFoldDB" id="F7XL06"/>
<name>F7XL06_METZD</name>
<keyword evidence="4" id="KW-1185">Reference proteome</keyword>